<name>A0A1Z2XMM0_9FIRM</name>
<dbReference type="Pfam" id="PF13302">
    <property type="entry name" value="Acetyltransf_3"/>
    <property type="match status" value="1"/>
</dbReference>
<proteinExistence type="predicted"/>
<dbReference type="PANTHER" id="PTHR43441:SF2">
    <property type="entry name" value="FAMILY ACETYLTRANSFERASE, PUTATIVE (AFU_ORTHOLOGUE AFUA_7G00850)-RELATED"/>
    <property type="match status" value="1"/>
</dbReference>
<dbReference type="Proteomes" id="UP000596035">
    <property type="component" value="Chromosome"/>
</dbReference>
<evidence type="ECO:0000313" key="4">
    <source>
        <dbReference type="Proteomes" id="UP000196710"/>
    </source>
</evidence>
<dbReference type="KEGG" id="amur:ADH66_02840"/>
<dbReference type="GO" id="GO:0008999">
    <property type="term" value="F:protein-N-terminal-alanine acetyltransferase activity"/>
    <property type="evidence" value="ECO:0007669"/>
    <property type="project" value="TreeGrafter"/>
</dbReference>
<reference evidence="3 5" key="3">
    <citation type="submission" date="2020-11" db="EMBL/GenBank/DDBJ databases">
        <title>Closed and high quality bacterial genomes of the OMM12 community.</title>
        <authorList>
            <person name="Marbouty M."/>
            <person name="Lamy-Besnier Q."/>
            <person name="Debarbieux L."/>
            <person name="Koszul R."/>
        </authorList>
    </citation>
    <scope>NUCLEOTIDE SEQUENCE [LARGE SCALE GENOMIC DNA]</scope>
    <source>
        <strain evidence="3 5">KB18</strain>
    </source>
</reference>
<dbReference type="InterPro" id="IPR000182">
    <property type="entry name" value="GNAT_dom"/>
</dbReference>
<dbReference type="InterPro" id="IPR016181">
    <property type="entry name" value="Acyl_CoA_acyltransferase"/>
</dbReference>
<evidence type="ECO:0000313" key="3">
    <source>
        <dbReference type="EMBL" id="QQR28983.1"/>
    </source>
</evidence>
<dbReference type="Proteomes" id="UP000196710">
    <property type="component" value="Chromosome"/>
</dbReference>
<dbReference type="InterPro" id="IPR051908">
    <property type="entry name" value="Ribosomal_N-acetyltransferase"/>
</dbReference>
<keyword evidence="4" id="KW-1185">Reference proteome</keyword>
<dbReference type="EMBL" id="CP065321">
    <property type="protein sequence ID" value="QQR28983.1"/>
    <property type="molecule type" value="Genomic_DNA"/>
</dbReference>
<gene>
    <name evidence="2" type="ORF">ADH66_02840</name>
    <name evidence="3" type="ORF">I5Q82_12890</name>
</gene>
<protein>
    <submittedName>
        <fullName evidence="2 3">N-acetyltransferase</fullName>
    </submittedName>
</protein>
<evidence type="ECO:0000313" key="5">
    <source>
        <dbReference type="Proteomes" id="UP000596035"/>
    </source>
</evidence>
<dbReference type="SUPFAM" id="SSF55729">
    <property type="entry name" value="Acyl-CoA N-acyltransferases (Nat)"/>
    <property type="match status" value="1"/>
</dbReference>
<reference evidence="4" key="2">
    <citation type="submission" date="2017-05" db="EMBL/GenBank/DDBJ databases">
        <title>Improved OligoMM genomes.</title>
        <authorList>
            <person name="Garzetti D."/>
        </authorList>
    </citation>
    <scope>NUCLEOTIDE SEQUENCE [LARGE SCALE GENOMIC DNA]</scope>
    <source>
        <strain evidence="4">KB18</strain>
    </source>
</reference>
<dbReference type="EMBL" id="CP021422">
    <property type="protein sequence ID" value="ASB39689.1"/>
    <property type="molecule type" value="Genomic_DNA"/>
</dbReference>
<dbReference type="Gene3D" id="3.40.630.30">
    <property type="match status" value="1"/>
</dbReference>
<dbReference type="PANTHER" id="PTHR43441">
    <property type="entry name" value="RIBOSOMAL-PROTEIN-SERINE ACETYLTRANSFERASE"/>
    <property type="match status" value="1"/>
</dbReference>
<evidence type="ECO:0000313" key="2">
    <source>
        <dbReference type="EMBL" id="ASB39689.1"/>
    </source>
</evidence>
<organism evidence="3 5">
    <name type="scientific">Acutalibacter muris</name>
    <dbReference type="NCBI Taxonomy" id="1796620"/>
    <lineage>
        <taxon>Bacteria</taxon>
        <taxon>Bacillati</taxon>
        <taxon>Bacillota</taxon>
        <taxon>Clostridia</taxon>
        <taxon>Eubacteriales</taxon>
        <taxon>Acutalibacteraceae</taxon>
        <taxon>Acutalibacter</taxon>
    </lineage>
</organism>
<evidence type="ECO:0000259" key="1">
    <source>
        <dbReference type="PROSITE" id="PS51186"/>
    </source>
</evidence>
<accession>A0A1Z2XMM0</accession>
<dbReference type="PROSITE" id="PS51186">
    <property type="entry name" value="GNAT"/>
    <property type="match status" value="1"/>
</dbReference>
<sequence length="196" mass="21955">MNTSLLFSSFPFITGPNVTLSRMTDMDAEALWEVLGDEENFRYAPTGPLPSPVLCPQRMARYEAMFRDRVAIVLGIYPGGGGNPLGGIFEIYNFDTQIQSVTVRFTLSRQYTGQSYATGALRAAVEYLMDNVGVNRIQAYVQPANYRGVLVLERCGFKKEGTIREGFLWPDKGIVDLSLYSLLPTDVRRHPNSHVF</sequence>
<dbReference type="GO" id="GO:1990189">
    <property type="term" value="F:protein N-terminal-serine acetyltransferase activity"/>
    <property type="evidence" value="ECO:0007669"/>
    <property type="project" value="TreeGrafter"/>
</dbReference>
<dbReference type="GO" id="GO:0005737">
    <property type="term" value="C:cytoplasm"/>
    <property type="evidence" value="ECO:0007669"/>
    <property type="project" value="TreeGrafter"/>
</dbReference>
<reference evidence="2" key="1">
    <citation type="journal article" date="2017" name="Genome Announc.">
        <title>High-Quality Whole-Genome Sequences of the Oligo-Mouse-Microbiota Bacterial Community.</title>
        <authorList>
            <person name="Garzetti D."/>
            <person name="Brugiroux S."/>
            <person name="Bunk B."/>
            <person name="Pukall R."/>
            <person name="McCoy K.D."/>
            <person name="Macpherson A.J."/>
            <person name="Stecher B."/>
        </authorList>
    </citation>
    <scope>NUCLEOTIDE SEQUENCE</scope>
    <source>
        <strain evidence="2">KB18</strain>
    </source>
</reference>
<dbReference type="AlphaFoldDB" id="A0A1Z2XMM0"/>
<feature type="domain" description="N-acetyltransferase" evidence="1">
    <location>
        <begin position="18"/>
        <end position="184"/>
    </location>
</feature>
<dbReference type="RefSeq" id="WP_066535912.1">
    <property type="nucleotide sequence ID" value="NZ_CAJTCQ010000002.1"/>
</dbReference>